<organism evidence="1 2">
    <name type="scientific">Rhypophila decipiens</name>
    <dbReference type="NCBI Taxonomy" id="261697"/>
    <lineage>
        <taxon>Eukaryota</taxon>
        <taxon>Fungi</taxon>
        <taxon>Dikarya</taxon>
        <taxon>Ascomycota</taxon>
        <taxon>Pezizomycotina</taxon>
        <taxon>Sordariomycetes</taxon>
        <taxon>Sordariomycetidae</taxon>
        <taxon>Sordariales</taxon>
        <taxon>Naviculisporaceae</taxon>
        <taxon>Rhypophila</taxon>
    </lineage>
</organism>
<accession>A0AAN6XV43</accession>
<dbReference type="Proteomes" id="UP001301769">
    <property type="component" value="Unassembled WGS sequence"/>
</dbReference>
<name>A0AAN6XV43_9PEZI</name>
<protein>
    <recommendedName>
        <fullName evidence="3">Peptidase S8/S53 domain-containing protein</fullName>
    </recommendedName>
</protein>
<dbReference type="Gene3D" id="3.40.50.200">
    <property type="entry name" value="Peptidase S8/S53 domain"/>
    <property type="match status" value="1"/>
</dbReference>
<evidence type="ECO:0000313" key="2">
    <source>
        <dbReference type="Proteomes" id="UP001301769"/>
    </source>
</evidence>
<gene>
    <name evidence="1" type="ORF">QBC37DRAFT_327310</name>
</gene>
<comment type="caution">
    <text evidence="1">The sequence shown here is derived from an EMBL/GenBank/DDBJ whole genome shotgun (WGS) entry which is preliminary data.</text>
</comment>
<sequence>MVDELVIKTFKKADIYVSRVLEDEDLRHVDVIKVQKRIKDAVKYATKTWEMDVMAMGVGLENQHDGMRDAVRSARNKDILVFAPASNMGNLTGIAFPARLHHDALCMFSMDARAKISHSLNPQPSRHRRYNLALFGEQVQLHEDGTLLSGTSISTAIAAGLAAHLLDFSRHVDSREILMRDEEALRTMEGMESVFVRMSRGGSDDGYYCVAPWSLLEGIDTDLDRKSRRSGLCHANKAAVRDRNY</sequence>
<dbReference type="AlphaFoldDB" id="A0AAN6XV43"/>
<dbReference type="EMBL" id="MU858292">
    <property type="protein sequence ID" value="KAK4207483.1"/>
    <property type="molecule type" value="Genomic_DNA"/>
</dbReference>
<reference evidence="1" key="1">
    <citation type="journal article" date="2023" name="Mol. Phylogenet. Evol.">
        <title>Genome-scale phylogeny and comparative genomics of the fungal order Sordariales.</title>
        <authorList>
            <person name="Hensen N."/>
            <person name="Bonometti L."/>
            <person name="Westerberg I."/>
            <person name="Brannstrom I.O."/>
            <person name="Guillou S."/>
            <person name="Cros-Aarteil S."/>
            <person name="Calhoun S."/>
            <person name="Haridas S."/>
            <person name="Kuo A."/>
            <person name="Mondo S."/>
            <person name="Pangilinan J."/>
            <person name="Riley R."/>
            <person name="LaButti K."/>
            <person name="Andreopoulos B."/>
            <person name="Lipzen A."/>
            <person name="Chen C."/>
            <person name="Yan M."/>
            <person name="Daum C."/>
            <person name="Ng V."/>
            <person name="Clum A."/>
            <person name="Steindorff A."/>
            <person name="Ohm R.A."/>
            <person name="Martin F."/>
            <person name="Silar P."/>
            <person name="Natvig D.O."/>
            <person name="Lalanne C."/>
            <person name="Gautier V."/>
            <person name="Ament-Velasquez S.L."/>
            <person name="Kruys A."/>
            <person name="Hutchinson M.I."/>
            <person name="Powell A.J."/>
            <person name="Barry K."/>
            <person name="Miller A.N."/>
            <person name="Grigoriev I.V."/>
            <person name="Debuchy R."/>
            <person name="Gladieux P."/>
            <person name="Hiltunen Thoren M."/>
            <person name="Johannesson H."/>
        </authorList>
    </citation>
    <scope>NUCLEOTIDE SEQUENCE</scope>
    <source>
        <strain evidence="1">PSN293</strain>
    </source>
</reference>
<dbReference type="GO" id="GO:0004252">
    <property type="term" value="F:serine-type endopeptidase activity"/>
    <property type="evidence" value="ECO:0007669"/>
    <property type="project" value="InterPro"/>
</dbReference>
<reference evidence="1" key="2">
    <citation type="submission" date="2023-05" db="EMBL/GenBank/DDBJ databases">
        <authorList>
            <consortium name="Lawrence Berkeley National Laboratory"/>
            <person name="Steindorff A."/>
            <person name="Hensen N."/>
            <person name="Bonometti L."/>
            <person name="Westerberg I."/>
            <person name="Brannstrom I.O."/>
            <person name="Guillou S."/>
            <person name="Cros-Aarteil S."/>
            <person name="Calhoun S."/>
            <person name="Haridas S."/>
            <person name="Kuo A."/>
            <person name="Mondo S."/>
            <person name="Pangilinan J."/>
            <person name="Riley R."/>
            <person name="Labutti K."/>
            <person name="Andreopoulos B."/>
            <person name="Lipzen A."/>
            <person name="Chen C."/>
            <person name="Yanf M."/>
            <person name="Daum C."/>
            <person name="Ng V."/>
            <person name="Clum A."/>
            <person name="Ohm R."/>
            <person name="Martin F."/>
            <person name="Silar P."/>
            <person name="Natvig D."/>
            <person name="Lalanne C."/>
            <person name="Gautier V."/>
            <person name="Ament-Velasquez S.L."/>
            <person name="Kruys A."/>
            <person name="Hutchinson M.I."/>
            <person name="Powell A.J."/>
            <person name="Barry K."/>
            <person name="Miller A.N."/>
            <person name="Grigoriev I.V."/>
            <person name="Debuchy R."/>
            <person name="Gladieux P."/>
            <person name="Thoren M.H."/>
            <person name="Johannesson H."/>
        </authorList>
    </citation>
    <scope>NUCLEOTIDE SEQUENCE</scope>
    <source>
        <strain evidence="1">PSN293</strain>
    </source>
</reference>
<dbReference type="GO" id="GO:0006508">
    <property type="term" value="P:proteolysis"/>
    <property type="evidence" value="ECO:0007669"/>
    <property type="project" value="InterPro"/>
</dbReference>
<evidence type="ECO:0008006" key="3">
    <source>
        <dbReference type="Google" id="ProtNLM"/>
    </source>
</evidence>
<dbReference type="InterPro" id="IPR036852">
    <property type="entry name" value="Peptidase_S8/S53_dom_sf"/>
</dbReference>
<proteinExistence type="predicted"/>
<keyword evidence="2" id="KW-1185">Reference proteome</keyword>
<dbReference type="SUPFAM" id="SSF52743">
    <property type="entry name" value="Subtilisin-like"/>
    <property type="match status" value="1"/>
</dbReference>
<evidence type="ECO:0000313" key="1">
    <source>
        <dbReference type="EMBL" id="KAK4207483.1"/>
    </source>
</evidence>